<reference evidence="1" key="1">
    <citation type="journal article" date="2014" name="PLoS ONE">
        <title>Transcriptome-Based Identification of ABC Transporters in the Western Tarnished Plant Bug Lygus hesperus.</title>
        <authorList>
            <person name="Hull J.J."/>
            <person name="Chaney K."/>
            <person name="Geib S.M."/>
            <person name="Fabrick J.A."/>
            <person name="Brent C.S."/>
            <person name="Walsh D."/>
            <person name="Lavine L.C."/>
        </authorList>
    </citation>
    <scope>NUCLEOTIDE SEQUENCE</scope>
</reference>
<name>A0A0A9Z345_LYGHE</name>
<accession>A0A0A9Z345</accession>
<gene>
    <name evidence="1" type="primary">Wdr47_8</name>
    <name evidence="1" type="ORF">CM83_4251</name>
</gene>
<sequence>LIEVLRCVHREIQSLEPNTTRVLAPEVLDYYSVALLWIRITDLKNQYGNQLTQAEDALLTIAEKNPLTVPAPLLAYLKSYGTILTKLESNLWPLFPDLPTTVVNNTGGYFAPAITEETHNVYEEIPCLGVLATAVQQCLTNIVGRYPSPLDSEDFQVNTNLCGFRPLSRRRDEARAFIQAAAIAEDAFPSNITNAGFNLNLILATSEMLRSCSVFKMVTTALTTLGSAGSQSQTIYLNSYPEDTTISAIHNEVQPSSLGRESTSHNGMAVFTCAQLFKAGTNIQPPPNTTLSWSCVTPIAPWGIPQAWIANRNERRNLTTYWYNPVFVGTRQYPDETILGLVQRFTAK</sequence>
<protein>
    <submittedName>
        <fullName evidence="1">WD repeat-containing protein 47</fullName>
    </submittedName>
</protein>
<evidence type="ECO:0000313" key="1">
    <source>
        <dbReference type="EMBL" id="JAG38889.1"/>
    </source>
</evidence>
<proteinExistence type="predicted"/>
<dbReference type="AlphaFoldDB" id="A0A0A9Z345"/>
<reference evidence="1" key="2">
    <citation type="submission" date="2014-07" db="EMBL/GenBank/DDBJ databases">
        <authorList>
            <person name="Hull J."/>
        </authorList>
    </citation>
    <scope>NUCLEOTIDE SEQUENCE</scope>
</reference>
<organism evidence="1">
    <name type="scientific">Lygus hesperus</name>
    <name type="common">Western plant bug</name>
    <dbReference type="NCBI Taxonomy" id="30085"/>
    <lineage>
        <taxon>Eukaryota</taxon>
        <taxon>Metazoa</taxon>
        <taxon>Ecdysozoa</taxon>
        <taxon>Arthropoda</taxon>
        <taxon>Hexapoda</taxon>
        <taxon>Insecta</taxon>
        <taxon>Pterygota</taxon>
        <taxon>Neoptera</taxon>
        <taxon>Paraneoptera</taxon>
        <taxon>Hemiptera</taxon>
        <taxon>Heteroptera</taxon>
        <taxon>Panheteroptera</taxon>
        <taxon>Cimicomorpha</taxon>
        <taxon>Miridae</taxon>
        <taxon>Mirini</taxon>
        <taxon>Lygus</taxon>
    </lineage>
</organism>
<dbReference type="EMBL" id="GBHO01004715">
    <property type="protein sequence ID" value="JAG38889.1"/>
    <property type="molecule type" value="Transcribed_RNA"/>
</dbReference>
<feature type="non-terminal residue" evidence="1">
    <location>
        <position position="1"/>
    </location>
</feature>